<dbReference type="eggNOG" id="arCOG02053">
    <property type="taxonomic scope" value="Archaea"/>
</dbReference>
<dbReference type="OrthoDB" id="105697at2157"/>
<dbReference type="AlphaFoldDB" id="L9WC30"/>
<comment type="similarity">
    <text evidence="1">Belongs to the universal stress protein A family.</text>
</comment>
<evidence type="ECO:0000313" key="4">
    <source>
        <dbReference type="Proteomes" id="UP000011599"/>
    </source>
</evidence>
<sequence length="146" mass="16037">MDHHVLVPVDGSRPARSAIEYALETFPDARLTLLYVVDPAVDYSRRQSYPGYTADDEHGTERQKGEAVLESLREGVPNDRTVETTLEVGRPARTIVDHADEHGFDGIVLGSHGREGTARYLLGSVAEQVVRRAGVPVTVIRDTSND</sequence>
<comment type="caution">
    <text evidence="3">The sequence shown here is derived from an EMBL/GenBank/DDBJ whole genome shotgun (WGS) entry which is preliminary data.</text>
</comment>
<dbReference type="PANTHER" id="PTHR46268">
    <property type="entry name" value="STRESS RESPONSE PROTEIN NHAX"/>
    <property type="match status" value="1"/>
</dbReference>
<dbReference type="InterPro" id="IPR014729">
    <property type="entry name" value="Rossmann-like_a/b/a_fold"/>
</dbReference>
<dbReference type="SUPFAM" id="SSF52402">
    <property type="entry name" value="Adenine nucleotide alpha hydrolases-like"/>
    <property type="match status" value="1"/>
</dbReference>
<dbReference type="PANTHER" id="PTHR46268:SF24">
    <property type="entry name" value="UNIVERSAL STRESS PROTEIN"/>
    <property type="match status" value="1"/>
</dbReference>
<keyword evidence="4" id="KW-1185">Reference proteome</keyword>
<protein>
    <submittedName>
        <fullName evidence="3">UspA domain-containing protein</fullName>
    </submittedName>
</protein>
<dbReference type="CDD" id="cd00293">
    <property type="entry name" value="USP-like"/>
    <property type="match status" value="1"/>
</dbReference>
<proteinExistence type="inferred from homology"/>
<reference evidence="3 4" key="1">
    <citation type="journal article" date="2014" name="PLoS Genet.">
        <title>Phylogenetically driven sequencing of extremely halophilic archaea reveals strategies for static and dynamic osmo-response.</title>
        <authorList>
            <person name="Becker E.A."/>
            <person name="Seitzer P.M."/>
            <person name="Tritt A."/>
            <person name="Larsen D."/>
            <person name="Krusor M."/>
            <person name="Yao A.I."/>
            <person name="Wu D."/>
            <person name="Madern D."/>
            <person name="Eisen J.A."/>
            <person name="Darling A.E."/>
            <person name="Facciotti M.T."/>
        </authorList>
    </citation>
    <scope>NUCLEOTIDE SEQUENCE [LARGE SCALE GENOMIC DNA]</scope>
    <source>
        <strain evidence="3 4">GA33</strain>
    </source>
</reference>
<evidence type="ECO:0000259" key="2">
    <source>
        <dbReference type="Pfam" id="PF00582"/>
    </source>
</evidence>
<dbReference type="PATRIC" id="fig|1114856.3.peg.46"/>
<name>L9WC30_9EURY</name>
<dbReference type="PRINTS" id="PR01438">
    <property type="entry name" value="UNVRSLSTRESS"/>
</dbReference>
<gene>
    <name evidence="3" type="ORF">C496_00230</name>
</gene>
<dbReference type="Pfam" id="PF00582">
    <property type="entry name" value="Usp"/>
    <property type="match status" value="1"/>
</dbReference>
<dbReference type="RefSeq" id="WP_006087711.1">
    <property type="nucleotide sequence ID" value="NZ_AOHW01000001.1"/>
</dbReference>
<accession>L9WC30</accession>
<dbReference type="Gene3D" id="3.40.50.620">
    <property type="entry name" value="HUPs"/>
    <property type="match status" value="1"/>
</dbReference>
<dbReference type="InterPro" id="IPR006016">
    <property type="entry name" value="UspA"/>
</dbReference>
<feature type="domain" description="UspA" evidence="2">
    <location>
        <begin position="3"/>
        <end position="141"/>
    </location>
</feature>
<dbReference type="InterPro" id="IPR006015">
    <property type="entry name" value="Universal_stress_UspA"/>
</dbReference>
<evidence type="ECO:0000313" key="3">
    <source>
        <dbReference type="EMBL" id="ELY46841.1"/>
    </source>
</evidence>
<dbReference type="EMBL" id="AOHW01000001">
    <property type="protein sequence ID" value="ELY46841.1"/>
    <property type="molecule type" value="Genomic_DNA"/>
</dbReference>
<dbReference type="Proteomes" id="UP000011599">
    <property type="component" value="Unassembled WGS sequence"/>
</dbReference>
<organism evidence="3 4">
    <name type="scientific">Natronorubrum tibetense GA33</name>
    <dbReference type="NCBI Taxonomy" id="1114856"/>
    <lineage>
        <taxon>Archaea</taxon>
        <taxon>Methanobacteriati</taxon>
        <taxon>Methanobacteriota</taxon>
        <taxon>Stenosarchaea group</taxon>
        <taxon>Halobacteria</taxon>
        <taxon>Halobacteriales</taxon>
        <taxon>Natrialbaceae</taxon>
        <taxon>Natronorubrum</taxon>
    </lineage>
</organism>
<evidence type="ECO:0000256" key="1">
    <source>
        <dbReference type="ARBA" id="ARBA00008791"/>
    </source>
</evidence>